<evidence type="ECO:0000313" key="5">
    <source>
        <dbReference type="Proteomes" id="UP001500936"/>
    </source>
</evidence>
<feature type="domain" description="Caspase family p20" evidence="3">
    <location>
        <begin position="43"/>
        <end position="174"/>
    </location>
</feature>
<gene>
    <name evidence="4" type="ORF">GCM10023187_51950</name>
</gene>
<dbReference type="InterPro" id="IPR011600">
    <property type="entry name" value="Pept_C14_caspase"/>
</dbReference>
<dbReference type="PANTHER" id="PTHR23150">
    <property type="entry name" value="SULFATASE MODIFYING FACTOR 1, 2"/>
    <property type="match status" value="1"/>
</dbReference>
<protein>
    <recommendedName>
        <fullName evidence="3">Caspase family p20 domain-containing protein</fullName>
    </recommendedName>
</protein>
<dbReference type="InterPro" id="IPR005532">
    <property type="entry name" value="SUMF_dom"/>
</dbReference>
<dbReference type="Proteomes" id="UP001500936">
    <property type="component" value="Unassembled WGS sequence"/>
</dbReference>
<organism evidence="4 5">
    <name type="scientific">Nibrella viscosa</name>
    <dbReference type="NCBI Taxonomy" id="1084524"/>
    <lineage>
        <taxon>Bacteria</taxon>
        <taxon>Pseudomonadati</taxon>
        <taxon>Bacteroidota</taxon>
        <taxon>Cytophagia</taxon>
        <taxon>Cytophagales</taxon>
        <taxon>Spirosomataceae</taxon>
        <taxon>Nibrella</taxon>
    </lineage>
</organism>
<comment type="caution">
    <text evidence="4">The sequence shown here is derived from an EMBL/GenBank/DDBJ whole genome shotgun (WGS) entry which is preliminary data.</text>
</comment>
<dbReference type="InterPro" id="IPR042095">
    <property type="entry name" value="SUMF_sf"/>
</dbReference>
<dbReference type="Gene3D" id="3.40.50.1460">
    <property type="match status" value="1"/>
</dbReference>
<proteinExistence type="predicted"/>
<evidence type="ECO:0000259" key="3">
    <source>
        <dbReference type="PROSITE" id="PS50208"/>
    </source>
</evidence>
<dbReference type="SUPFAM" id="SSF52129">
    <property type="entry name" value="Caspase-like"/>
    <property type="match status" value="1"/>
</dbReference>
<dbReference type="RefSeq" id="WP_345270982.1">
    <property type="nucleotide sequence ID" value="NZ_BAABHB010000017.1"/>
</dbReference>
<dbReference type="PROSITE" id="PS50208">
    <property type="entry name" value="CASPASE_P20"/>
    <property type="match status" value="1"/>
</dbReference>
<dbReference type="InterPro" id="IPR051043">
    <property type="entry name" value="Sulfatase_Mod_Factor_Kinase"/>
</dbReference>
<accession>A0ABP8KZ52</accession>
<dbReference type="SUPFAM" id="SSF56436">
    <property type="entry name" value="C-type lectin-like"/>
    <property type="match status" value="1"/>
</dbReference>
<evidence type="ECO:0000256" key="2">
    <source>
        <dbReference type="SAM" id="SignalP"/>
    </source>
</evidence>
<feature type="chain" id="PRO_5047438788" description="Caspase family p20 domain-containing protein" evidence="2">
    <location>
        <begin position="27"/>
        <end position="540"/>
    </location>
</feature>
<evidence type="ECO:0000313" key="4">
    <source>
        <dbReference type="EMBL" id="GAA4418490.1"/>
    </source>
</evidence>
<keyword evidence="2" id="KW-0732">Signal</keyword>
<dbReference type="Pfam" id="PF00656">
    <property type="entry name" value="Peptidase_C14"/>
    <property type="match status" value="1"/>
</dbReference>
<dbReference type="InterPro" id="IPR016187">
    <property type="entry name" value="CTDL_fold"/>
</dbReference>
<dbReference type="PANTHER" id="PTHR23150:SF19">
    <property type="entry name" value="FORMYLGLYCINE-GENERATING ENZYME"/>
    <property type="match status" value="1"/>
</dbReference>
<dbReference type="InterPro" id="IPR029030">
    <property type="entry name" value="Caspase-like_dom_sf"/>
</dbReference>
<keyword evidence="5" id="KW-1185">Reference proteome</keyword>
<reference evidence="5" key="1">
    <citation type="journal article" date="2019" name="Int. J. Syst. Evol. Microbiol.">
        <title>The Global Catalogue of Microorganisms (GCM) 10K type strain sequencing project: providing services to taxonomists for standard genome sequencing and annotation.</title>
        <authorList>
            <consortium name="The Broad Institute Genomics Platform"/>
            <consortium name="The Broad Institute Genome Sequencing Center for Infectious Disease"/>
            <person name="Wu L."/>
            <person name="Ma J."/>
        </authorList>
    </citation>
    <scope>NUCLEOTIDE SEQUENCE [LARGE SCALE GENOMIC DNA]</scope>
    <source>
        <strain evidence="5">JCM 17925</strain>
    </source>
</reference>
<dbReference type="EMBL" id="BAABHB010000017">
    <property type="protein sequence ID" value="GAA4418490.1"/>
    <property type="molecule type" value="Genomic_DNA"/>
</dbReference>
<dbReference type="Pfam" id="PF03781">
    <property type="entry name" value="FGE-sulfatase"/>
    <property type="match status" value="1"/>
</dbReference>
<feature type="signal peptide" evidence="2">
    <location>
        <begin position="1"/>
        <end position="26"/>
    </location>
</feature>
<dbReference type="Gene3D" id="3.90.1580.10">
    <property type="entry name" value="paralog of FGE (formylglycine-generating enzyme)"/>
    <property type="match status" value="1"/>
</dbReference>
<evidence type="ECO:0000256" key="1">
    <source>
        <dbReference type="SAM" id="MobiDB-lite"/>
    </source>
</evidence>
<dbReference type="InterPro" id="IPR001309">
    <property type="entry name" value="Pept_C14_p20"/>
</dbReference>
<feature type="region of interest" description="Disordered" evidence="1">
    <location>
        <begin position="275"/>
        <end position="297"/>
    </location>
</feature>
<name>A0ABP8KZ52_9BACT</name>
<sequence length="540" mass="59711">MNHPSCKTLRFLLLLFGVWLSQTTMAQPRTIKIAGGSAPAGTERRLALVVGNQDYLRQDARLRNPVNDANAVGKALDALGFDVILATNLSMSAFRKAVDDFGSRLAGYDVALFYYSGHGLQFNGENYLVPVDATLQTLSDAEDDCLRLGRIMGKMKAARVRNNIVFLDACRSNPFPKNMGDKAAPQKGLVIPNNPPGTLVVFATEEGSTADDNARESNGLFTSELLKYLTVPDLSLSDIVLNTRQGVYARSGERQLPADYNKMLGAFYFVKRDKPVPSAPDNTRPTPASPTDLPVGPEMVRVKGGTFRMGSKDGEADEKPVHTVTVNDFLIGKYEVTVSEYMQFVEATGSHYPEWLEAGNKYHIQTGTESYYKDKGYTSVRSRLPIVGVNRHDAEAYCEWLSRRSGKPYRLPTEAEWEYAARGGQSSRSYQFSGSNSVDEAGWYGDNSGGQPHEVGQKAANELGLYDMSGNVWEWCQDWYGSYDRDNQINPTGPATGAYRVLRGGSWFNEPQICRSANRYNNTPALRDNIIGYRVVSPVQ</sequence>